<proteinExistence type="predicted"/>
<dbReference type="Gene3D" id="1.10.357.10">
    <property type="entry name" value="Tetracycline Repressor, domain 2"/>
    <property type="match status" value="1"/>
</dbReference>
<sequence length="194" mass="21839">MTARPKTKRGAARRKKILEAAEAVIGRTGFASSSIAAITQEADTALGTFYIYFSSKEAVFRELLLEMGQLTRRALTDSIREMPNRLEAEREGIRAFLEFVAARPSLYRIVEEARYIDPDAYRAYFSTFAAAYKQRLAAATAAGEIRAGDPEIRAWALMGIAKTLGERYVLWEDNPDIDHVVDEAFRFIRHGLEP</sequence>
<reference evidence="6 7" key="1">
    <citation type="journal article" date="2018" name="Int. J. Syst. Evol. Microbiol.">
        <title>Pseudooceanicola lipolyticus sp. nov., a marine alphaproteobacterium, reclassification of Oceanicola flagellatus as Pseudooceanicola flagellatus comb. nov. and emended description of the genus Pseudooceanicola.</title>
        <authorList>
            <person name="Huang M.-M."/>
            <person name="Guo L.-L."/>
            <person name="Wu Y.-H."/>
            <person name="Lai Q.-L."/>
            <person name="Shao Z.-Z."/>
            <person name="Wang C.-S."/>
            <person name="Wu M."/>
            <person name="Xu X.-W."/>
        </authorList>
    </citation>
    <scope>NUCLEOTIDE SEQUENCE [LARGE SCALE GENOMIC DNA]</scope>
    <source>
        <strain evidence="6 7">157</strain>
    </source>
</reference>
<dbReference type="EMBL" id="PGTB01000099">
    <property type="protein sequence ID" value="PJE35326.1"/>
    <property type="molecule type" value="Genomic_DNA"/>
</dbReference>
<feature type="DNA-binding region" description="H-T-H motif" evidence="4">
    <location>
        <begin position="34"/>
        <end position="53"/>
    </location>
</feature>
<evidence type="ECO:0000256" key="1">
    <source>
        <dbReference type="ARBA" id="ARBA00023015"/>
    </source>
</evidence>
<dbReference type="GO" id="GO:0000976">
    <property type="term" value="F:transcription cis-regulatory region binding"/>
    <property type="evidence" value="ECO:0007669"/>
    <property type="project" value="TreeGrafter"/>
</dbReference>
<dbReference type="AlphaFoldDB" id="A0A2M8IXR6"/>
<dbReference type="Gene3D" id="1.10.10.60">
    <property type="entry name" value="Homeodomain-like"/>
    <property type="match status" value="1"/>
</dbReference>
<dbReference type="InterPro" id="IPR036271">
    <property type="entry name" value="Tet_transcr_reg_TetR-rel_C_sf"/>
</dbReference>
<evidence type="ECO:0000259" key="5">
    <source>
        <dbReference type="PROSITE" id="PS50977"/>
    </source>
</evidence>
<dbReference type="PANTHER" id="PTHR30055:SF234">
    <property type="entry name" value="HTH-TYPE TRANSCRIPTIONAL REGULATOR BETI"/>
    <property type="match status" value="1"/>
</dbReference>
<dbReference type="PRINTS" id="PR00455">
    <property type="entry name" value="HTHTETR"/>
</dbReference>
<evidence type="ECO:0000256" key="4">
    <source>
        <dbReference type="PROSITE-ProRule" id="PRU00335"/>
    </source>
</evidence>
<dbReference type="PANTHER" id="PTHR30055">
    <property type="entry name" value="HTH-TYPE TRANSCRIPTIONAL REGULATOR RUTR"/>
    <property type="match status" value="1"/>
</dbReference>
<name>A0A2M8IXR6_9RHOB</name>
<evidence type="ECO:0000313" key="6">
    <source>
        <dbReference type="EMBL" id="PJE35326.1"/>
    </source>
</evidence>
<dbReference type="SUPFAM" id="SSF46689">
    <property type="entry name" value="Homeodomain-like"/>
    <property type="match status" value="1"/>
</dbReference>
<dbReference type="OrthoDB" id="9811084at2"/>
<dbReference type="Pfam" id="PF00440">
    <property type="entry name" value="TetR_N"/>
    <property type="match status" value="1"/>
</dbReference>
<keyword evidence="1" id="KW-0805">Transcription regulation</keyword>
<gene>
    <name evidence="6" type="ORF">CVM52_17780</name>
</gene>
<dbReference type="InterPro" id="IPR009057">
    <property type="entry name" value="Homeodomain-like_sf"/>
</dbReference>
<evidence type="ECO:0000256" key="2">
    <source>
        <dbReference type="ARBA" id="ARBA00023125"/>
    </source>
</evidence>
<keyword evidence="2 4" id="KW-0238">DNA-binding</keyword>
<dbReference type="InterPro" id="IPR001647">
    <property type="entry name" value="HTH_TetR"/>
</dbReference>
<organism evidence="6 7">
    <name type="scientific">Pseudooceanicola lipolyticus</name>
    <dbReference type="NCBI Taxonomy" id="2029104"/>
    <lineage>
        <taxon>Bacteria</taxon>
        <taxon>Pseudomonadati</taxon>
        <taxon>Pseudomonadota</taxon>
        <taxon>Alphaproteobacteria</taxon>
        <taxon>Rhodobacterales</taxon>
        <taxon>Paracoccaceae</taxon>
        <taxon>Pseudooceanicola</taxon>
    </lineage>
</organism>
<dbReference type="RefSeq" id="WP_100163802.1">
    <property type="nucleotide sequence ID" value="NZ_PGTB01000099.1"/>
</dbReference>
<dbReference type="GO" id="GO:0003700">
    <property type="term" value="F:DNA-binding transcription factor activity"/>
    <property type="evidence" value="ECO:0007669"/>
    <property type="project" value="TreeGrafter"/>
</dbReference>
<feature type="domain" description="HTH tetR-type" evidence="5">
    <location>
        <begin position="11"/>
        <end position="71"/>
    </location>
</feature>
<evidence type="ECO:0000313" key="7">
    <source>
        <dbReference type="Proteomes" id="UP000231553"/>
    </source>
</evidence>
<dbReference type="SUPFAM" id="SSF48498">
    <property type="entry name" value="Tetracyclin repressor-like, C-terminal domain"/>
    <property type="match status" value="1"/>
</dbReference>
<evidence type="ECO:0000256" key="3">
    <source>
        <dbReference type="ARBA" id="ARBA00023163"/>
    </source>
</evidence>
<accession>A0A2M8IXR6</accession>
<dbReference type="InterPro" id="IPR050109">
    <property type="entry name" value="HTH-type_TetR-like_transc_reg"/>
</dbReference>
<keyword evidence="3" id="KW-0804">Transcription</keyword>
<dbReference type="Proteomes" id="UP000231553">
    <property type="component" value="Unassembled WGS sequence"/>
</dbReference>
<comment type="caution">
    <text evidence="6">The sequence shown here is derived from an EMBL/GenBank/DDBJ whole genome shotgun (WGS) entry which is preliminary data.</text>
</comment>
<keyword evidence="7" id="KW-1185">Reference proteome</keyword>
<protein>
    <submittedName>
        <fullName evidence="6">TetR family transcriptional regulator</fullName>
    </submittedName>
</protein>
<dbReference type="PROSITE" id="PS50977">
    <property type="entry name" value="HTH_TETR_2"/>
    <property type="match status" value="1"/>
</dbReference>